<feature type="compositionally biased region" description="Basic and acidic residues" evidence="1">
    <location>
        <begin position="28"/>
        <end position="43"/>
    </location>
</feature>
<dbReference type="Gene3D" id="3.20.190.10">
    <property type="entry name" value="MutM-like, N-terminal"/>
    <property type="match status" value="1"/>
</dbReference>
<organism evidence="3 4">
    <name type="scientific">Geodia barretti</name>
    <name type="common">Barrett's horny sponge</name>
    <dbReference type="NCBI Taxonomy" id="519541"/>
    <lineage>
        <taxon>Eukaryota</taxon>
        <taxon>Metazoa</taxon>
        <taxon>Porifera</taxon>
        <taxon>Demospongiae</taxon>
        <taxon>Heteroscleromorpha</taxon>
        <taxon>Tetractinellida</taxon>
        <taxon>Astrophorina</taxon>
        <taxon>Geodiidae</taxon>
        <taxon>Geodia</taxon>
    </lineage>
</organism>
<dbReference type="SUPFAM" id="SSF81624">
    <property type="entry name" value="N-terminal domain of MutM-like DNA repair proteins"/>
    <property type="match status" value="1"/>
</dbReference>
<dbReference type="GO" id="GO:0006284">
    <property type="term" value="P:base-excision repair"/>
    <property type="evidence" value="ECO:0007669"/>
    <property type="project" value="InterPro"/>
</dbReference>
<dbReference type="GO" id="GO:0005634">
    <property type="term" value="C:nucleus"/>
    <property type="evidence" value="ECO:0007669"/>
    <property type="project" value="TreeGrafter"/>
</dbReference>
<feature type="region of interest" description="Disordered" evidence="1">
    <location>
        <begin position="14"/>
        <end position="113"/>
    </location>
</feature>
<dbReference type="Gene3D" id="2.140.10.10">
    <property type="entry name" value="Quinoprotein alcohol dehydrogenase-like superfamily"/>
    <property type="match status" value="1"/>
</dbReference>
<evidence type="ECO:0000256" key="1">
    <source>
        <dbReference type="SAM" id="MobiDB-lite"/>
    </source>
</evidence>
<dbReference type="PROSITE" id="PS51068">
    <property type="entry name" value="FPG_CAT"/>
    <property type="match status" value="1"/>
</dbReference>
<dbReference type="GO" id="GO:0003906">
    <property type="term" value="F:DNA-(apurinic or apyrimidinic site) endonuclease activity"/>
    <property type="evidence" value="ECO:0007669"/>
    <property type="project" value="InterPro"/>
</dbReference>
<dbReference type="SUPFAM" id="SSF50998">
    <property type="entry name" value="Quinoprotein alcohol dehydrogenase-like"/>
    <property type="match status" value="1"/>
</dbReference>
<dbReference type="InterPro" id="IPR018391">
    <property type="entry name" value="PQQ_b-propeller_rpt"/>
</dbReference>
<dbReference type="InterPro" id="IPR011047">
    <property type="entry name" value="Quinoprotein_ADH-like_sf"/>
</dbReference>
<dbReference type="InterPro" id="IPR035937">
    <property type="entry name" value="FPG_N"/>
</dbReference>
<gene>
    <name evidence="3" type="ORF">GBAR_LOCUS19344</name>
</gene>
<feature type="region of interest" description="Disordered" evidence="1">
    <location>
        <begin position="131"/>
        <end position="195"/>
    </location>
</feature>
<name>A0AA35SS72_GEOBA</name>
<dbReference type="Pfam" id="PF01149">
    <property type="entry name" value="Fapy_DNA_glyco"/>
    <property type="match status" value="1"/>
</dbReference>
<accession>A0AA35SS72</accession>
<evidence type="ECO:0000313" key="3">
    <source>
        <dbReference type="EMBL" id="CAI8034337.1"/>
    </source>
</evidence>
<reference evidence="3" key="1">
    <citation type="submission" date="2023-03" db="EMBL/GenBank/DDBJ databases">
        <authorList>
            <person name="Steffen K."/>
            <person name="Cardenas P."/>
        </authorList>
    </citation>
    <scope>NUCLEOTIDE SEQUENCE</scope>
</reference>
<sequence>MAIDHEHRRARVVLPVHAARRARLGRHPGADSRRPDDGRRGAQGDDVGATATPSTTPIDRVTGEFLIGKPRTPADLGRSGSDSNGRPIRVPDTSPTPEGTLVSPPVGGGTNWFSPPTARAPELFYVQAMTARTSSTSATRSTSRAIGSPGGGGQQPLPARPLPQRHPRDRPENRRHPVGVRDPAAVDRGHHGTAGDLVFSGSVDGYFYALDARTGAELWHRRRRGHGALGADVLRRRRPAVRDHRGRQRRVHLRLPRVAVPELPEVERGRRLAESVAAGRRIARVWCEDDPLVFDAVAPDHWREALEGRRVEAARRWGKQLWFVLDAPPHPLFHFGMAGGFKTPHRRRCSSSPGRRRTRRSGRRGS</sequence>
<dbReference type="SMART" id="SM00898">
    <property type="entry name" value="Fapy_DNA_glyco"/>
    <property type="match status" value="1"/>
</dbReference>
<dbReference type="InterPro" id="IPR012319">
    <property type="entry name" value="FPG_cat"/>
</dbReference>
<evidence type="ECO:0000313" key="4">
    <source>
        <dbReference type="Proteomes" id="UP001174909"/>
    </source>
</evidence>
<comment type="caution">
    <text evidence="3">The sequence shown here is derived from an EMBL/GenBank/DDBJ whole genome shotgun (WGS) entry which is preliminary data.</text>
</comment>
<feature type="region of interest" description="Disordered" evidence="1">
    <location>
        <begin position="343"/>
        <end position="366"/>
    </location>
</feature>
<dbReference type="Proteomes" id="UP001174909">
    <property type="component" value="Unassembled WGS sequence"/>
</dbReference>
<dbReference type="AlphaFoldDB" id="A0AA35SS72"/>
<proteinExistence type="predicted"/>
<dbReference type="PANTHER" id="PTHR22993:SF9">
    <property type="entry name" value="FORMAMIDOPYRIMIDINE-DNA GLYCOSYLASE"/>
    <property type="match status" value="1"/>
</dbReference>
<evidence type="ECO:0000259" key="2">
    <source>
        <dbReference type="PROSITE" id="PS51068"/>
    </source>
</evidence>
<dbReference type="SMART" id="SM00564">
    <property type="entry name" value="PQQ"/>
    <property type="match status" value="1"/>
</dbReference>
<dbReference type="EMBL" id="CASHTH010002726">
    <property type="protein sequence ID" value="CAI8034337.1"/>
    <property type="molecule type" value="Genomic_DNA"/>
</dbReference>
<feature type="compositionally biased region" description="Low complexity" evidence="1">
    <location>
        <begin position="131"/>
        <end position="147"/>
    </location>
</feature>
<dbReference type="GO" id="GO:0019104">
    <property type="term" value="F:DNA N-glycosylase activity"/>
    <property type="evidence" value="ECO:0007669"/>
    <property type="project" value="InterPro"/>
</dbReference>
<protein>
    <submittedName>
        <fullName evidence="3">Formamidopyrimidine-DNA glycosylase</fullName>
    </submittedName>
</protein>
<keyword evidence="4" id="KW-1185">Reference proteome</keyword>
<dbReference type="PANTHER" id="PTHR22993">
    <property type="entry name" value="FORMAMIDOPYRIMIDINE-DNA GLYCOSYLASE"/>
    <property type="match status" value="1"/>
</dbReference>
<feature type="domain" description="Formamidopyrimidine-DNA glycosylase catalytic" evidence="2">
    <location>
        <begin position="261"/>
        <end position="362"/>
    </location>
</feature>
<dbReference type="GO" id="GO:0008270">
    <property type="term" value="F:zinc ion binding"/>
    <property type="evidence" value="ECO:0007669"/>
    <property type="project" value="InterPro"/>
</dbReference>